<evidence type="ECO:0000256" key="2">
    <source>
        <dbReference type="ARBA" id="ARBA00022679"/>
    </source>
</evidence>
<dbReference type="NCBIfam" id="TIGR03534">
    <property type="entry name" value="RF_mod_PrmC"/>
    <property type="match status" value="1"/>
</dbReference>
<keyword evidence="2 6" id="KW-0808">Transferase</keyword>
<dbReference type="SUPFAM" id="SSF53335">
    <property type="entry name" value="S-adenosyl-L-methionine-dependent methyltransferases"/>
    <property type="match status" value="1"/>
</dbReference>
<dbReference type="NCBIfam" id="TIGR00536">
    <property type="entry name" value="hemK_fam"/>
    <property type="match status" value="1"/>
</dbReference>
<dbReference type="Gene3D" id="1.10.8.10">
    <property type="entry name" value="DNA helicase RuvA subunit, C-terminal domain"/>
    <property type="match status" value="1"/>
</dbReference>
<reference evidence="6 7" key="1">
    <citation type="journal article" date="2016" name="Nat. Commun.">
        <title>Thousands of microbial genomes shed light on interconnected biogeochemical processes in an aquifer system.</title>
        <authorList>
            <person name="Anantharaman K."/>
            <person name="Brown C.T."/>
            <person name="Hug L.A."/>
            <person name="Sharon I."/>
            <person name="Castelle C.J."/>
            <person name="Probst A.J."/>
            <person name="Thomas B.C."/>
            <person name="Singh A."/>
            <person name="Wilkins M.J."/>
            <person name="Karaoz U."/>
            <person name="Brodie E.L."/>
            <person name="Williams K.H."/>
            <person name="Hubbard S.S."/>
            <person name="Banfield J.F."/>
        </authorList>
    </citation>
    <scope>NUCLEOTIDE SEQUENCE [LARGE SCALE GENOMIC DNA]</scope>
</reference>
<accession>A0A1F5NQL4</accession>
<dbReference type="InterPro" id="IPR050320">
    <property type="entry name" value="N5-glutamine_MTase"/>
</dbReference>
<dbReference type="InterPro" id="IPR029063">
    <property type="entry name" value="SAM-dependent_MTases_sf"/>
</dbReference>
<keyword evidence="1 6" id="KW-0489">Methyltransferase</keyword>
<dbReference type="InterPro" id="IPR019874">
    <property type="entry name" value="RF_methyltr_PrmC"/>
</dbReference>
<protein>
    <submittedName>
        <fullName evidence="6">Protein-(Glutamine-N5) methyltransferase, release factor-specific</fullName>
    </submittedName>
</protein>
<dbReference type="InterPro" id="IPR040758">
    <property type="entry name" value="PrmC_N"/>
</dbReference>
<dbReference type="PANTHER" id="PTHR18895:SF74">
    <property type="entry name" value="MTRF1L RELEASE FACTOR GLUTAMINE METHYLTRANSFERASE"/>
    <property type="match status" value="1"/>
</dbReference>
<dbReference type="AlphaFoldDB" id="A0A1F5NQL4"/>
<dbReference type="GO" id="GO:0008276">
    <property type="term" value="F:protein methyltransferase activity"/>
    <property type="evidence" value="ECO:0007669"/>
    <property type="project" value="InterPro"/>
</dbReference>
<dbReference type="Pfam" id="PF13847">
    <property type="entry name" value="Methyltransf_31"/>
    <property type="match status" value="1"/>
</dbReference>
<feature type="domain" description="Release factor glutamine methyltransferase N-terminal" evidence="5">
    <location>
        <begin position="5"/>
        <end position="70"/>
    </location>
</feature>
<dbReference type="GO" id="GO:0032259">
    <property type="term" value="P:methylation"/>
    <property type="evidence" value="ECO:0007669"/>
    <property type="project" value="UniProtKB-KW"/>
</dbReference>
<evidence type="ECO:0000256" key="3">
    <source>
        <dbReference type="ARBA" id="ARBA00022691"/>
    </source>
</evidence>
<evidence type="ECO:0000259" key="5">
    <source>
        <dbReference type="Pfam" id="PF17827"/>
    </source>
</evidence>
<dbReference type="Proteomes" id="UP000176233">
    <property type="component" value="Unassembled WGS sequence"/>
</dbReference>
<dbReference type="CDD" id="cd02440">
    <property type="entry name" value="AdoMet_MTases"/>
    <property type="match status" value="1"/>
</dbReference>
<dbReference type="InterPro" id="IPR025714">
    <property type="entry name" value="Methyltranfer_dom"/>
</dbReference>
<evidence type="ECO:0000259" key="4">
    <source>
        <dbReference type="Pfam" id="PF13847"/>
    </source>
</evidence>
<dbReference type="EMBL" id="MFEJ01000025">
    <property type="protein sequence ID" value="OGE79863.1"/>
    <property type="molecule type" value="Genomic_DNA"/>
</dbReference>
<sequence length="297" mass="33802">MTIHQLLNIGTSKLKSKSTSPALDAEVLLSYVLKKSKEYLYINPKKYLVHTQVRTYLKLINKRVQGWPVADLTNQKEFYGLKFYVDKNVLIPRPETEGLVEHVLEHIKNMSGLKILDIGTGSGNIIISIARRNVPKNVPTKQSIIRSPRPDKSGLAMGNKFFASDVSSKTLIVAKKNTKRHKVKITFKQGDLLNPWKNKHFDIIVANLPYLAQETDPSTKFEPQNALIAEKKGLALYEKLFRQLSSPLYPHPSTLFLEIGYKQAQQIKKLAKKFLPASETKIYKDLSDRDRYAIISL</sequence>
<comment type="caution">
    <text evidence="6">The sequence shown here is derived from an EMBL/GenBank/DDBJ whole genome shotgun (WGS) entry which is preliminary data.</text>
</comment>
<dbReference type="Pfam" id="PF17827">
    <property type="entry name" value="PrmC_N"/>
    <property type="match status" value="1"/>
</dbReference>
<evidence type="ECO:0000256" key="1">
    <source>
        <dbReference type="ARBA" id="ARBA00022603"/>
    </source>
</evidence>
<proteinExistence type="predicted"/>
<keyword evidence="3" id="KW-0949">S-adenosyl-L-methionine</keyword>
<evidence type="ECO:0000313" key="7">
    <source>
        <dbReference type="Proteomes" id="UP000176233"/>
    </source>
</evidence>
<evidence type="ECO:0000313" key="6">
    <source>
        <dbReference type="EMBL" id="OGE79863.1"/>
    </source>
</evidence>
<organism evidence="6 7">
    <name type="scientific">Candidatus Doudnabacteria bacterium RIFCSPHIGHO2_01_FULL_45_18</name>
    <dbReference type="NCBI Taxonomy" id="1817823"/>
    <lineage>
        <taxon>Bacteria</taxon>
        <taxon>Candidatus Doudnaibacteriota</taxon>
    </lineage>
</organism>
<dbReference type="Gene3D" id="3.40.50.150">
    <property type="entry name" value="Vaccinia Virus protein VP39"/>
    <property type="match status" value="1"/>
</dbReference>
<name>A0A1F5NQL4_9BACT</name>
<gene>
    <name evidence="6" type="ORF">A2660_02365</name>
</gene>
<dbReference type="PANTHER" id="PTHR18895">
    <property type="entry name" value="HEMK METHYLTRANSFERASE"/>
    <property type="match status" value="1"/>
</dbReference>
<dbReference type="InterPro" id="IPR004556">
    <property type="entry name" value="HemK-like"/>
</dbReference>
<feature type="domain" description="Methyltransferase" evidence="4">
    <location>
        <begin position="111"/>
        <end position="221"/>
    </location>
</feature>